<feature type="domain" description="Glycosyl transferase family 1" evidence="3">
    <location>
        <begin position="176"/>
        <end position="342"/>
    </location>
</feature>
<dbReference type="Pfam" id="PF13439">
    <property type="entry name" value="Glyco_transf_4"/>
    <property type="match status" value="1"/>
</dbReference>
<protein>
    <submittedName>
        <fullName evidence="5">Glycosyltransferase</fullName>
    </submittedName>
</protein>
<evidence type="ECO:0000256" key="2">
    <source>
        <dbReference type="ARBA" id="ARBA00022679"/>
    </source>
</evidence>
<dbReference type="Pfam" id="PF00534">
    <property type="entry name" value="Glycos_transf_1"/>
    <property type="match status" value="1"/>
</dbReference>
<name>A0ABP8DCB8_9ACTN</name>
<keyword evidence="1" id="KW-0328">Glycosyltransferase</keyword>
<evidence type="ECO:0000259" key="3">
    <source>
        <dbReference type="Pfam" id="PF00534"/>
    </source>
</evidence>
<evidence type="ECO:0000256" key="1">
    <source>
        <dbReference type="ARBA" id="ARBA00022676"/>
    </source>
</evidence>
<keyword evidence="6" id="KW-1185">Reference proteome</keyword>
<gene>
    <name evidence="5" type="ORF">GCM10022255_049840</name>
</gene>
<dbReference type="PANTHER" id="PTHR46401:SF2">
    <property type="entry name" value="GLYCOSYLTRANSFERASE WBBK-RELATED"/>
    <property type="match status" value="1"/>
</dbReference>
<dbReference type="RefSeq" id="WP_345129559.1">
    <property type="nucleotide sequence ID" value="NZ_BAABAT010000013.1"/>
</dbReference>
<accession>A0ABP8DCB8</accession>
<dbReference type="InterPro" id="IPR001296">
    <property type="entry name" value="Glyco_trans_1"/>
</dbReference>
<dbReference type="SUPFAM" id="SSF53756">
    <property type="entry name" value="UDP-Glycosyltransferase/glycogen phosphorylase"/>
    <property type="match status" value="1"/>
</dbReference>
<proteinExistence type="predicted"/>
<dbReference type="EMBL" id="BAABAT010000013">
    <property type="protein sequence ID" value="GAA4252558.1"/>
    <property type="molecule type" value="Genomic_DNA"/>
</dbReference>
<evidence type="ECO:0000259" key="4">
    <source>
        <dbReference type="Pfam" id="PF13439"/>
    </source>
</evidence>
<reference evidence="6" key="1">
    <citation type="journal article" date="2019" name="Int. J. Syst. Evol. Microbiol.">
        <title>The Global Catalogue of Microorganisms (GCM) 10K type strain sequencing project: providing services to taxonomists for standard genome sequencing and annotation.</title>
        <authorList>
            <consortium name="The Broad Institute Genomics Platform"/>
            <consortium name="The Broad Institute Genome Sequencing Center for Infectious Disease"/>
            <person name="Wu L."/>
            <person name="Ma J."/>
        </authorList>
    </citation>
    <scope>NUCLEOTIDE SEQUENCE [LARGE SCALE GENOMIC DNA]</scope>
    <source>
        <strain evidence="6">JCM 17441</strain>
    </source>
</reference>
<dbReference type="Gene3D" id="3.40.50.2000">
    <property type="entry name" value="Glycogen Phosphorylase B"/>
    <property type="match status" value="2"/>
</dbReference>
<dbReference type="Proteomes" id="UP001500620">
    <property type="component" value="Unassembled WGS sequence"/>
</dbReference>
<dbReference type="PANTHER" id="PTHR46401">
    <property type="entry name" value="GLYCOSYLTRANSFERASE WBBK-RELATED"/>
    <property type="match status" value="1"/>
</dbReference>
<comment type="caution">
    <text evidence="5">The sequence shown here is derived from an EMBL/GenBank/DDBJ whole genome shotgun (WGS) entry which is preliminary data.</text>
</comment>
<keyword evidence="2" id="KW-0808">Transferase</keyword>
<evidence type="ECO:0000313" key="6">
    <source>
        <dbReference type="Proteomes" id="UP001500620"/>
    </source>
</evidence>
<dbReference type="InterPro" id="IPR028098">
    <property type="entry name" value="Glyco_trans_4-like_N"/>
</dbReference>
<organism evidence="5 6">
    <name type="scientific">Dactylosporangium darangshiense</name>
    <dbReference type="NCBI Taxonomy" id="579108"/>
    <lineage>
        <taxon>Bacteria</taxon>
        <taxon>Bacillati</taxon>
        <taxon>Actinomycetota</taxon>
        <taxon>Actinomycetes</taxon>
        <taxon>Micromonosporales</taxon>
        <taxon>Micromonosporaceae</taxon>
        <taxon>Dactylosporangium</taxon>
    </lineage>
</organism>
<evidence type="ECO:0000313" key="5">
    <source>
        <dbReference type="EMBL" id="GAA4252558.1"/>
    </source>
</evidence>
<sequence length="376" mass="39843">MTISYGFLSTYPPTQCGLATFTASLFRALTSPAGGAGPAGVVRVVESAPSVDRPEVIGHLMPGDADGAAPAAVLDRHDVVIVQHEYGIFGGADGEHLLPLLRRLRAPVIVVLHTVLARPSAHQKEVLEQVVALAGAAVTMSEAARARLVEEYDVAPEKVTVIPHGAPERPPLRLLNPSGEPVILTWGLLGPGKGIEWAIAGLRLVRHLAPRPRYVIAGQTHPRVLAEQGEAYRLMLYSRIRGLGVGGIVSFERGYLDQTRLDRLIGRADVVLLPYDSTDQATSGVLVEALAAHKPVIATAFPHAQELLGGGAGLLVPHRDGPAIGAALKRVLTEPDLVSGMYDKATLLSAGSRWTIVAEAYRALAATLLSRTRVSL</sequence>
<feature type="domain" description="Glycosyltransferase subfamily 4-like N-terminal" evidence="4">
    <location>
        <begin position="76"/>
        <end position="165"/>
    </location>
</feature>